<comment type="caution">
    <text evidence="5">The sequence shown here is derived from an EMBL/GenBank/DDBJ whole genome shotgun (WGS) entry which is preliminary data.</text>
</comment>
<evidence type="ECO:0000313" key="6">
    <source>
        <dbReference type="Proteomes" id="UP001321047"/>
    </source>
</evidence>
<dbReference type="Proteomes" id="UP001321047">
    <property type="component" value="Unassembled WGS sequence"/>
</dbReference>
<dbReference type="InterPro" id="IPR027417">
    <property type="entry name" value="P-loop_NTPase"/>
</dbReference>
<feature type="domain" description="Nucleoside transporter/FeoB GTPase Gate" evidence="4">
    <location>
        <begin position="296"/>
        <end position="389"/>
    </location>
</feature>
<gene>
    <name evidence="5" type="ORF">OB919_20620</name>
</gene>
<accession>A0AAP3E7X1</accession>
<organism evidence="5 6">
    <name type="scientific">Natronosalvus hydrolyticus</name>
    <dbReference type="NCBI Taxonomy" id="2979988"/>
    <lineage>
        <taxon>Archaea</taxon>
        <taxon>Methanobacteriati</taxon>
        <taxon>Methanobacteriota</taxon>
        <taxon>Stenosarchaea group</taxon>
        <taxon>Halobacteria</taxon>
        <taxon>Halobacteriales</taxon>
        <taxon>Natrialbaceae</taxon>
        <taxon>Natronosalvus</taxon>
    </lineage>
</organism>
<feature type="transmembrane region" description="Helical" evidence="2">
    <location>
        <begin position="453"/>
        <end position="471"/>
    </location>
</feature>
<dbReference type="Gene3D" id="3.40.50.300">
    <property type="entry name" value="P-loop containing nucleotide triphosphate hydrolases"/>
    <property type="match status" value="1"/>
</dbReference>
<evidence type="ECO:0000256" key="2">
    <source>
        <dbReference type="SAM" id="Phobius"/>
    </source>
</evidence>
<dbReference type="InterPro" id="IPR050860">
    <property type="entry name" value="FeoB_GTPase"/>
</dbReference>
<dbReference type="Pfam" id="PF07670">
    <property type="entry name" value="Gate"/>
    <property type="match status" value="2"/>
</dbReference>
<dbReference type="PANTHER" id="PTHR43185">
    <property type="entry name" value="FERROUS IRON TRANSPORT PROTEIN B"/>
    <property type="match status" value="1"/>
</dbReference>
<dbReference type="PANTHER" id="PTHR43185:SF1">
    <property type="entry name" value="FE(2+) TRANSPORTER FEOB"/>
    <property type="match status" value="1"/>
</dbReference>
<evidence type="ECO:0000259" key="3">
    <source>
        <dbReference type="Pfam" id="PF02421"/>
    </source>
</evidence>
<feature type="transmembrane region" description="Helical" evidence="2">
    <location>
        <begin position="562"/>
        <end position="584"/>
    </location>
</feature>
<feature type="domain" description="Nucleoside transporter/FeoB GTPase Gate" evidence="4">
    <location>
        <begin position="454"/>
        <end position="555"/>
    </location>
</feature>
<protein>
    <submittedName>
        <fullName evidence="5">50S ribosome-binding GTPase</fullName>
    </submittedName>
</protein>
<feature type="transmembrane region" description="Helical" evidence="2">
    <location>
        <begin position="526"/>
        <end position="550"/>
    </location>
</feature>
<evidence type="ECO:0000313" key="5">
    <source>
        <dbReference type="EMBL" id="MCU4754348.1"/>
    </source>
</evidence>
<keyword evidence="6" id="KW-1185">Reference proteome</keyword>
<sequence>MKTQEDNRKQTKDERIERETVVVVGKESVGKSELVSSLTGDRPTSGNFRGTTVRSERYTTDEHEFVDTPGIVLDEDTEATRDALSQVTENETVMLVVPATGIDEDLEDLLPLVEDHLGMVVVTFWDKVEDTAETGRALEMLSADLGVPLVPIDAREVSRPIADGGVDRNDPGVSRRREGSRKGDDVGGRGGYARIMDGLEQPGPFPGRARQSVDTRIEPPKTVFEWDYVGPLISAVLLLVPAALAVWFANTLAGELDPLVGAAFDPAVTWAATLPEPISTVLATEYGFLSMGPFLFVWAGPTMLIFAVVLGVYKNTGLVTRMTVSLHPTMRRFGLSGRDLVRVVMGFGCNVPAVVNTRSCSDCTRCTTISAIAFGSACSYQFPATLAVFAAVGMGWLVGPYLLVLAVTTLCYVAVIAPPEARQSTTIIDRRTFLQWPDPRAVTREAWSALREFFVKALPIFALITFVAAILDRVGVIDALGSVLGPVMGLFNLPTDAALTVVLASIRKDGIALLTADGGAAGSLSPVQVLVTVYLAGVLLPCLVTAFTVAREVSPKWALRMMARQAGAAIGFAIVIAWGGSLLFG</sequence>
<dbReference type="GO" id="GO:0015093">
    <property type="term" value="F:ferrous iron transmembrane transporter activity"/>
    <property type="evidence" value="ECO:0007669"/>
    <property type="project" value="TreeGrafter"/>
</dbReference>
<dbReference type="AlphaFoldDB" id="A0AAP3E7X1"/>
<feature type="transmembrane region" description="Helical" evidence="2">
    <location>
        <begin position="228"/>
        <end position="249"/>
    </location>
</feature>
<dbReference type="EMBL" id="JAOPJZ010000039">
    <property type="protein sequence ID" value="MCU4754348.1"/>
    <property type="molecule type" value="Genomic_DNA"/>
</dbReference>
<feature type="compositionally biased region" description="Basic and acidic residues" evidence="1">
    <location>
        <begin position="165"/>
        <end position="187"/>
    </location>
</feature>
<proteinExistence type="predicted"/>
<dbReference type="GO" id="GO:0005525">
    <property type="term" value="F:GTP binding"/>
    <property type="evidence" value="ECO:0007669"/>
    <property type="project" value="InterPro"/>
</dbReference>
<evidence type="ECO:0000259" key="4">
    <source>
        <dbReference type="Pfam" id="PF07670"/>
    </source>
</evidence>
<dbReference type="GO" id="GO:0005886">
    <property type="term" value="C:plasma membrane"/>
    <property type="evidence" value="ECO:0007669"/>
    <property type="project" value="TreeGrafter"/>
</dbReference>
<dbReference type="Pfam" id="PF02421">
    <property type="entry name" value="FeoB_N"/>
    <property type="match status" value="1"/>
</dbReference>
<feature type="region of interest" description="Disordered" evidence="1">
    <location>
        <begin position="160"/>
        <end position="187"/>
    </location>
</feature>
<evidence type="ECO:0000256" key="1">
    <source>
        <dbReference type="SAM" id="MobiDB-lite"/>
    </source>
</evidence>
<keyword evidence="2" id="KW-1133">Transmembrane helix</keyword>
<keyword evidence="2" id="KW-0812">Transmembrane</keyword>
<feature type="transmembrane region" description="Helical" evidence="2">
    <location>
        <begin position="295"/>
        <end position="313"/>
    </location>
</feature>
<feature type="domain" description="FeoB-type G" evidence="3">
    <location>
        <begin position="20"/>
        <end position="156"/>
    </location>
</feature>
<name>A0AAP3E7X1_9EURY</name>
<dbReference type="RefSeq" id="WP_342810650.1">
    <property type="nucleotide sequence ID" value="NZ_JAOPJZ010000039.1"/>
</dbReference>
<keyword evidence="2" id="KW-0472">Membrane</keyword>
<dbReference type="SUPFAM" id="SSF52540">
    <property type="entry name" value="P-loop containing nucleoside triphosphate hydrolases"/>
    <property type="match status" value="1"/>
</dbReference>
<feature type="transmembrane region" description="Helical" evidence="2">
    <location>
        <begin position="386"/>
        <end position="415"/>
    </location>
</feature>
<dbReference type="InterPro" id="IPR030389">
    <property type="entry name" value="G_FEOB_dom"/>
</dbReference>
<dbReference type="InterPro" id="IPR011642">
    <property type="entry name" value="Gate_dom"/>
</dbReference>
<reference evidence="5 6" key="1">
    <citation type="submission" date="2022-09" db="EMBL/GenBank/DDBJ databases">
        <title>Enrichment on poylsaccharides allowed isolation of novel metabolic and taxonomic groups of Haloarchaea.</title>
        <authorList>
            <person name="Sorokin D.Y."/>
            <person name="Elcheninov A.G."/>
            <person name="Khizhniak T.V."/>
            <person name="Kolganova T.V."/>
            <person name="Kublanov I.V."/>
        </authorList>
    </citation>
    <scope>NUCLEOTIDE SEQUENCE [LARGE SCALE GENOMIC DNA]</scope>
    <source>
        <strain evidence="5 6">AArc-curdl1</strain>
    </source>
</reference>